<evidence type="ECO:0000256" key="1">
    <source>
        <dbReference type="SAM" id="Coils"/>
    </source>
</evidence>
<keyword evidence="1" id="KW-0175">Coiled coil</keyword>
<evidence type="ECO:0000256" key="2">
    <source>
        <dbReference type="SAM" id="MobiDB-lite"/>
    </source>
</evidence>
<protein>
    <submittedName>
        <fullName evidence="3">Uncharacterized protein</fullName>
    </submittedName>
</protein>
<evidence type="ECO:0000313" key="4">
    <source>
        <dbReference type="Proteomes" id="UP000791440"/>
    </source>
</evidence>
<dbReference type="EMBL" id="JH669111">
    <property type="protein sequence ID" value="KAG6464180.1"/>
    <property type="molecule type" value="Genomic_DNA"/>
</dbReference>
<accession>A0A922CY54</accession>
<sequence>MVIPSFLEIQLPTLDLEDWLPGSSDQRPINSEVQDDMPSTIAPILTDDPPEEIVINTPGEDIIPLPETQTLAELDDDILEILGTDPSQITKYGQELRAELAARLQHTSTEGLDKEDRKNLIAKYLLPANCTLIGAPSLNPEIKAAIPLTIANRDKGIEAKQKQLASAISCLAEIITDQIKSTERDKKNLQKLMDAIRILCDLQHSDSNTRRNFILFALKKEMKEHLTKTKIDGFLFGEQLCETLKSAKAVTKSGAELKPDSENRNVQGRPCKPGPSRPLNRKAPPARRPPGPAASTSRNYEPAHWTRPAPPLPQPAHSSRQSYRHQAPAPRPSQRRRP</sequence>
<reference evidence="3" key="1">
    <citation type="journal article" date="2016" name="Insect Biochem. Mol. Biol.">
        <title>Multifaceted biological insights from a draft genome sequence of the tobacco hornworm moth, Manduca sexta.</title>
        <authorList>
            <person name="Kanost M.R."/>
            <person name="Arrese E.L."/>
            <person name="Cao X."/>
            <person name="Chen Y.R."/>
            <person name="Chellapilla S."/>
            <person name="Goldsmith M.R."/>
            <person name="Grosse-Wilde E."/>
            <person name="Heckel D.G."/>
            <person name="Herndon N."/>
            <person name="Jiang H."/>
            <person name="Papanicolaou A."/>
            <person name="Qu J."/>
            <person name="Soulages J.L."/>
            <person name="Vogel H."/>
            <person name="Walters J."/>
            <person name="Waterhouse R.M."/>
            <person name="Ahn S.J."/>
            <person name="Almeida F.C."/>
            <person name="An C."/>
            <person name="Aqrawi P."/>
            <person name="Bretschneider A."/>
            <person name="Bryant W.B."/>
            <person name="Bucks S."/>
            <person name="Chao H."/>
            <person name="Chevignon G."/>
            <person name="Christen J.M."/>
            <person name="Clarke D.F."/>
            <person name="Dittmer N.T."/>
            <person name="Ferguson L.C.F."/>
            <person name="Garavelou S."/>
            <person name="Gordon K.H.J."/>
            <person name="Gunaratna R.T."/>
            <person name="Han Y."/>
            <person name="Hauser F."/>
            <person name="He Y."/>
            <person name="Heidel-Fischer H."/>
            <person name="Hirsh A."/>
            <person name="Hu Y."/>
            <person name="Jiang H."/>
            <person name="Kalra D."/>
            <person name="Klinner C."/>
            <person name="Konig C."/>
            <person name="Kovar C."/>
            <person name="Kroll A.R."/>
            <person name="Kuwar S.S."/>
            <person name="Lee S.L."/>
            <person name="Lehman R."/>
            <person name="Li K."/>
            <person name="Li Z."/>
            <person name="Liang H."/>
            <person name="Lovelace S."/>
            <person name="Lu Z."/>
            <person name="Mansfield J.H."/>
            <person name="McCulloch K.J."/>
            <person name="Mathew T."/>
            <person name="Morton B."/>
            <person name="Muzny D.M."/>
            <person name="Neunemann D."/>
            <person name="Ongeri F."/>
            <person name="Pauchet Y."/>
            <person name="Pu L.L."/>
            <person name="Pyrousis I."/>
            <person name="Rao X.J."/>
            <person name="Redding A."/>
            <person name="Roesel C."/>
            <person name="Sanchez-Gracia A."/>
            <person name="Schaack S."/>
            <person name="Shukla A."/>
            <person name="Tetreau G."/>
            <person name="Wang Y."/>
            <person name="Xiong G.H."/>
            <person name="Traut W."/>
            <person name="Walsh T.K."/>
            <person name="Worley K.C."/>
            <person name="Wu D."/>
            <person name="Wu W."/>
            <person name="Wu Y.Q."/>
            <person name="Zhang X."/>
            <person name="Zou Z."/>
            <person name="Zucker H."/>
            <person name="Briscoe A.D."/>
            <person name="Burmester T."/>
            <person name="Clem R.J."/>
            <person name="Feyereisen R."/>
            <person name="Grimmelikhuijzen C.J.P."/>
            <person name="Hamodrakas S.J."/>
            <person name="Hansson B.S."/>
            <person name="Huguet E."/>
            <person name="Jermiin L.S."/>
            <person name="Lan Q."/>
            <person name="Lehman H.K."/>
            <person name="Lorenzen M."/>
            <person name="Merzendorfer H."/>
            <person name="Michalopoulos I."/>
            <person name="Morton D.B."/>
            <person name="Muthukrishnan S."/>
            <person name="Oakeshott J.G."/>
            <person name="Palmer W."/>
            <person name="Park Y."/>
            <person name="Passarelli A.L."/>
            <person name="Rozas J."/>
            <person name="Schwartz L.M."/>
            <person name="Smith W."/>
            <person name="Southgate A."/>
            <person name="Vilcinskas A."/>
            <person name="Vogt R."/>
            <person name="Wang P."/>
            <person name="Werren J."/>
            <person name="Yu X.Q."/>
            <person name="Zhou J.J."/>
            <person name="Brown S.J."/>
            <person name="Scherer S.E."/>
            <person name="Richards S."/>
            <person name="Blissard G.W."/>
        </authorList>
    </citation>
    <scope>NUCLEOTIDE SEQUENCE</scope>
</reference>
<keyword evidence="4" id="KW-1185">Reference proteome</keyword>
<dbReference type="Proteomes" id="UP000791440">
    <property type="component" value="Unassembled WGS sequence"/>
</dbReference>
<reference evidence="3" key="2">
    <citation type="submission" date="2020-12" db="EMBL/GenBank/DDBJ databases">
        <authorList>
            <person name="Kanost M."/>
        </authorList>
    </citation>
    <scope>NUCLEOTIDE SEQUENCE</scope>
</reference>
<organism evidence="3 4">
    <name type="scientific">Manduca sexta</name>
    <name type="common">Tobacco hawkmoth</name>
    <name type="synonym">Tobacco hornworm</name>
    <dbReference type="NCBI Taxonomy" id="7130"/>
    <lineage>
        <taxon>Eukaryota</taxon>
        <taxon>Metazoa</taxon>
        <taxon>Ecdysozoa</taxon>
        <taxon>Arthropoda</taxon>
        <taxon>Hexapoda</taxon>
        <taxon>Insecta</taxon>
        <taxon>Pterygota</taxon>
        <taxon>Neoptera</taxon>
        <taxon>Endopterygota</taxon>
        <taxon>Lepidoptera</taxon>
        <taxon>Glossata</taxon>
        <taxon>Ditrysia</taxon>
        <taxon>Bombycoidea</taxon>
        <taxon>Sphingidae</taxon>
        <taxon>Sphinginae</taxon>
        <taxon>Sphingini</taxon>
        <taxon>Manduca</taxon>
    </lineage>
</organism>
<name>A0A922CY54_MANSE</name>
<gene>
    <name evidence="3" type="ORF">O3G_MSEX014339</name>
</gene>
<feature type="region of interest" description="Disordered" evidence="2">
    <location>
        <begin position="252"/>
        <end position="338"/>
    </location>
</feature>
<dbReference type="PANTHER" id="PTHR34239:SF2">
    <property type="entry name" value="TRANSPOSABLE ELEMENT P TRANSPOSASE_THAP9 CONSERVED DOMAIN-CONTAINING PROTEIN"/>
    <property type="match status" value="1"/>
</dbReference>
<dbReference type="AlphaFoldDB" id="A0A922CY54"/>
<dbReference type="PANTHER" id="PTHR34239">
    <property type="entry name" value="APPLE DOMAIN-CONTAINING PROTEIN"/>
    <property type="match status" value="1"/>
</dbReference>
<evidence type="ECO:0000313" key="3">
    <source>
        <dbReference type="EMBL" id="KAG6464180.1"/>
    </source>
</evidence>
<proteinExistence type="predicted"/>
<feature type="coiled-coil region" evidence="1">
    <location>
        <begin position="172"/>
        <end position="199"/>
    </location>
</feature>
<comment type="caution">
    <text evidence="3">The sequence shown here is derived from an EMBL/GenBank/DDBJ whole genome shotgun (WGS) entry which is preliminary data.</text>
</comment>